<reference evidence="8" key="1">
    <citation type="submission" date="2022-07" db="EMBL/GenBank/DDBJ databases">
        <title>Genome Sequence of Xylaria arbuscula.</title>
        <authorList>
            <person name="Buettner E."/>
        </authorList>
    </citation>
    <scope>NUCLEOTIDE SEQUENCE</scope>
    <source>
        <strain evidence="8">VT107</strain>
    </source>
</reference>
<keyword evidence="9" id="KW-1185">Reference proteome</keyword>
<dbReference type="SUPFAM" id="SSF56176">
    <property type="entry name" value="FAD-binding/transporter-associated domain-like"/>
    <property type="match status" value="1"/>
</dbReference>
<dbReference type="InterPro" id="IPR006094">
    <property type="entry name" value="Oxid_FAD_bind_N"/>
</dbReference>
<dbReference type="Pfam" id="PF08031">
    <property type="entry name" value="BBE"/>
    <property type="match status" value="1"/>
</dbReference>
<feature type="domain" description="FAD-binding PCMH-type" evidence="7">
    <location>
        <begin position="53"/>
        <end position="224"/>
    </location>
</feature>
<dbReference type="VEuPathDB" id="FungiDB:F4678DRAFT_195795"/>
<dbReference type="InterPro" id="IPR016169">
    <property type="entry name" value="FAD-bd_PCMH_sub2"/>
</dbReference>
<dbReference type="PROSITE" id="PS51387">
    <property type="entry name" value="FAD_PCMH"/>
    <property type="match status" value="1"/>
</dbReference>
<evidence type="ECO:0000256" key="1">
    <source>
        <dbReference type="ARBA" id="ARBA00001974"/>
    </source>
</evidence>
<evidence type="ECO:0000313" key="8">
    <source>
        <dbReference type="EMBL" id="KAJ3579100.1"/>
    </source>
</evidence>
<keyword evidence="4" id="KW-0274">FAD</keyword>
<dbReference type="GO" id="GO:0071949">
    <property type="term" value="F:FAD binding"/>
    <property type="evidence" value="ECO:0007669"/>
    <property type="project" value="InterPro"/>
</dbReference>
<accession>A0A9W8TR86</accession>
<dbReference type="PANTHER" id="PTHR42973:SF39">
    <property type="entry name" value="FAD-BINDING PCMH-TYPE DOMAIN-CONTAINING PROTEIN"/>
    <property type="match status" value="1"/>
</dbReference>
<dbReference type="Gene3D" id="3.30.465.10">
    <property type="match status" value="1"/>
</dbReference>
<dbReference type="Proteomes" id="UP001148614">
    <property type="component" value="Unassembled WGS sequence"/>
</dbReference>
<name>A0A9W8TR86_9PEZI</name>
<dbReference type="PANTHER" id="PTHR42973">
    <property type="entry name" value="BINDING OXIDOREDUCTASE, PUTATIVE (AFU_ORTHOLOGUE AFUA_1G17690)-RELATED"/>
    <property type="match status" value="1"/>
</dbReference>
<comment type="similarity">
    <text evidence="2">Belongs to the oxygen-dependent FAD-linked oxidoreductase family.</text>
</comment>
<protein>
    <recommendedName>
        <fullName evidence="7">FAD-binding PCMH-type domain-containing protein</fullName>
    </recommendedName>
</protein>
<dbReference type="AlphaFoldDB" id="A0A9W8TR86"/>
<dbReference type="InterPro" id="IPR050416">
    <property type="entry name" value="FAD-linked_Oxidoreductase"/>
</dbReference>
<organism evidence="8 9">
    <name type="scientific">Xylaria arbuscula</name>
    <dbReference type="NCBI Taxonomy" id="114810"/>
    <lineage>
        <taxon>Eukaryota</taxon>
        <taxon>Fungi</taxon>
        <taxon>Dikarya</taxon>
        <taxon>Ascomycota</taxon>
        <taxon>Pezizomycotina</taxon>
        <taxon>Sordariomycetes</taxon>
        <taxon>Xylariomycetidae</taxon>
        <taxon>Xylariales</taxon>
        <taxon>Xylariaceae</taxon>
        <taxon>Xylaria</taxon>
    </lineage>
</organism>
<evidence type="ECO:0000313" key="9">
    <source>
        <dbReference type="Proteomes" id="UP001148614"/>
    </source>
</evidence>
<dbReference type="Gene3D" id="3.30.43.10">
    <property type="entry name" value="Uridine Diphospho-n-acetylenolpyruvylglucosamine Reductase, domain 2"/>
    <property type="match status" value="1"/>
</dbReference>
<dbReference type="Pfam" id="PF01565">
    <property type="entry name" value="FAD_binding_4"/>
    <property type="match status" value="1"/>
</dbReference>
<feature type="signal peptide" evidence="6">
    <location>
        <begin position="1"/>
        <end position="18"/>
    </location>
</feature>
<dbReference type="InterPro" id="IPR012951">
    <property type="entry name" value="BBE"/>
</dbReference>
<dbReference type="InterPro" id="IPR016166">
    <property type="entry name" value="FAD-bd_PCMH"/>
</dbReference>
<dbReference type="Gene3D" id="3.40.462.20">
    <property type="match status" value="1"/>
</dbReference>
<sequence length="501" mass="54341">MHVRQLLIGAGLFGLGLSTSNCTKNWIDLVKNTLSSSTSIDCTGENQRWSDYAAPTPGAVVTVGDETDVAKIIAAASKTNTPFLIQSGANGWADTFTLNSRGIIIDISNLKTITFNADKTQVTFQAGVTNEDLINAAWNNNARVSASTCNCVSVLGATLGGGLSRTQGVYGLNIDQLVSLNVINANGVTTTVTPKSNPELWWALTGAGANFGVVTSATYRSYPVAQINNTAWTGLVLFDESKIEEIVTAVNELTLEPDMQMDLYFTASPLDGLPTVIVLPFYLGTEEEGRKKFASILDIGPTLDTTEVIPYNTWNSAGDPFCTAGGRKPSYTVGVKTMEPTAWRNVWNEYTAFFNKYEEANLTTILTECYSTAATAASVQDNGTSSYPFRDIKCYAIAIPWYTSASVDSDAIQFGENVRSYLIDSAGTSNPSSYVSIPTLVYCTFPRTKPDLSANSAYSYINFAHGDEPLSQIYGSSLPKLQQLKKKYDPKRRLNQWFPLS</sequence>
<evidence type="ECO:0000256" key="3">
    <source>
        <dbReference type="ARBA" id="ARBA00022630"/>
    </source>
</evidence>
<comment type="caution">
    <text evidence="8">The sequence shown here is derived from an EMBL/GenBank/DDBJ whole genome shotgun (WGS) entry which is preliminary data.</text>
</comment>
<evidence type="ECO:0000256" key="2">
    <source>
        <dbReference type="ARBA" id="ARBA00005466"/>
    </source>
</evidence>
<dbReference type="EMBL" id="JANPWZ010000132">
    <property type="protein sequence ID" value="KAJ3579100.1"/>
    <property type="molecule type" value="Genomic_DNA"/>
</dbReference>
<evidence type="ECO:0000259" key="7">
    <source>
        <dbReference type="PROSITE" id="PS51387"/>
    </source>
</evidence>
<evidence type="ECO:0000256" key="4">
    <source>
        <dbReference type="ARBA" id="ARBA00022827"/>
    </source>
</evidence>
<keyword evidence="6" id="KW-0732">Signal</keyword>
<keyword evidence="5" id="KW-0560">Oxidoreductase</keyword>
<feature type="chain" id="PRO_5040848487" description="FAD-binding PCMH-type domain-containing protein" evidence="6">
    <location>
        <begin position="19"/>
        <end position="501"/>
    </location>
</feature>
<comment type="cofactor">
    <cofactor evidence="1">
        <name>FAD</name>
        <dbReference type="ChEBI" id="CHEBI:57692"/>
    </cofactor>
</comment>
<dbReference type="InterPro" id="IPR036318">
    <property type="entry name" value="FAD-bd_PCMH-like_sf"/>
</dbReference>
<evidence type="ECO:0000256" key="6">
    <source>
        <dbReference type="SAM" id="SignalP"/>
    </source>
</evidence>
<dbReference type="GO" id="GO:0016491">
    <property type="term" value="F:oxidoreductase activity"/>
    <property type="evidence" value="ECO:0007669"/>
    <property type="project" value="UniProtKB-KW"/>
</dbReference>
<dbReference type="InterPro" id="IPR016167">
    <property type="entry name" value="FAD-bd_PCMH_sub1"/>
</dbReference>
<keyword evidence="3" id="KW-0285">Flavoprotein</keyword>
<proteinExistence type="inferred from homology"/>
<evidence type="ECO:0000256" key="5">
    <source>
        <dbReference type="ARBA" id="ARBA00023002"/>
    </source>
</evidence>
<gene>
    <name evidence="8" type="ORF">NPX13_g1465</name>
</gene>